<gene>
    <name evidence="4" type="ORF">GCM10023196_040480</name>
</gene>
<proteinExistence type="inferred from homology"/>
<evidence type="ECO:0000256" key="1">
    <source>
        <dbReference type="ARBA" id="ARBA00023002"/>
    </source>
</evidence>
<dbReference type="InterPro" id="IPR050816">
    <property type="entry name" value="Flavin-dep_Halogenase_NPB"/>
</dbReference>
<dbReference type="InterPro" id="IPR036188">
    <property type="entry name" value="FAD/NAD-bd_sf"/>
</dbReference>
<dbReference type="Gene3D" id="3.50.50.60">
    <property type="entry name" value="FAD/NAD(P)-binding domain"/>
    <property type="match status" value="1"/>
</dbReference>
<dbReference type="PANTHER" id="PTHR43747">
    <property type="entry name" value="FAD-BINDING PROTEIN"/>
    <property type="match status" value="1"/>
</dbReference>
<dbReference type="InterPro" id="IPR002938">
    <property type="entry name" value="FAD-bd"/>
</dbReference>
<dbReference type="Proteomes" id="UP001501442">
    <property type="component" value="Unassembled WGS sequence"/>
</dbReference>
<dbReference type="PANTHER" id="PTHR43747:SF5">
    <property type="entry name" value="FAD-BINDING DOMAIN-CONTAINING PROTEIN"/>
    <property type="match status" value="1"/>
</dbReference>
<dbReference type="PRINTS" id="PR00420">
    <property type="entry name" value="RNGMNOXGNASE"/>
</dbReference>
<reference evidence="5" key="1">
    <citation type="journal article" date="2019" name="Int. J. Syst. Evol. Microbiol.">
        <title>The Global Catalogue of Microorganisms (GCM) 10K type strain sequencing project: providing services to taxonomists for standard genome sequencing and annotation.</title>
        <authorList>
            <consortium name="The Broad Institute Genomics Platform"/>
            <consortium name="The Broad Institute Genome Sequencing Center for Infectious Disease"/>
            <person name="Wu L."/>
            <person name="Ma J."/>
        </authorList>
    </citation>
    <scope>NUCLEOTIDE SEQUENCE [LARGE SCALE GENOMIC DNA]</scope>
    <source>
        <strain evidence="5">JCM 17939</strain>
    </source>
</reference>
<feature type="domain" description="FAD-binding" evidence="3">
    <location>
        <begin position="12"/>
        <end position="366"/>
    </location>
</feature>
<protein>
    <submittedName>
        <fullName evidence="4">Tryptophan 7-halogenase</fullName>
    </submittedName>
</protein>
<evidence type="ECO:0000313" key="4">
    <source>
        <dbReference type="EMBL" id="GAA4627605.1"/>
    </source>
</evidence>
<keyword evidence="1" id="KW-0560">Oxidoreductase</keyword>
<sequence length="560" mass="63141">MPYARSRDRGPYDVIILGSGIAGSVLGSVLARNGASVLLVDAGVHPRFAVGESTTLYTLKAMRLLAARYGVPELEPITSYEDCIETIGPTSGTKRHFGFMLHHEGEEPDPAETNQFSPPSKALQTSHLHRQDSDSYLFHTAIGYGCVARQGFRVTDIDLGEDEVTITGPGGERHTGRYLVDASGFRSPIADKLGLRADPSALKHHSRSLFTHMLDVRPTDECLTMDGRDMPPIPWVQGTMHHMFDRGWFWVIPFNNDPRSKNPLVSVGLTLDERMYPKPDDMSPEEDFYRHASRFPAVERIFADARTVRPWVSTGRLQYTSTRTVGHRWCLMSHAAGFIDPLFSRGLTNTMEVINSLAWRLLAALKDDDFSVERFEYVERLQQGLIRHNDELVNCSFIGFTSYELWNAVYRVWCAAEVPINLRFDRYIERFRSTGDDDVLKAMEDAPYPGLLMPDLHGYAALWREMVDVCEAVDRGERESAEAGRHLLQRIIGSDAVLRGIGIERPERRFLFPDGLELKRMARWLAADAPAEMRYLTRGVDDRGRPVTEAVAKEELAIPG</sequence>
<dbReference type="EMBL" id="BAABHK010000005">
    <property type="protein sequence ID" value="GAA4627605.1"/>
    <property type="molecule type" value="Genomic_DNA"/>
</dbReference>
<accession>A0ABP8UC45</accession>
<evidence type="ECO:0000259" key="3">
    <source>
        <dbReference type="Pfam" id="PF01494"/>
    </source>
</evidence>
<name>A0ABP8UC45_9ACTN</name>
<evidence type="ECO:0000256" key="2">
    <source>
        <dbReference type="ARBA" id="ARBA00038396"/>
    </source>
</evidence>
<organism evidence="4 5">
    <name type="scientific">Actinoallomurus vinaceus</name>
    <dbReference type="NCBI Taxonomy" id="1080074"/>
    <lineage>
        <taxon>Bacteria</taxon>
        <taxon>Bacillati</taxon>
        <taxon>Actinomycetota</taxon>
        <taxon>Actinomycetes</taxon>
        <taxon>Streptosporangiales</taxon>
        <taxon>Thermomonosporaceae</taxon>
        <taxon>Actinoallomurus</taxon>
    </lineage>
</organism>
<comment type="caution">
    <text evidence="4">The sequence shown here is derived from an EMBL/GenBank/DDBJ whole genome shotgun (WGS) entry which is preliminary data.</text>
</comment>
<dbReference type="SUPFAM" id="SSF51905">
    <property type="entry name" value="FAD/NAD(P)-binding domain"/>
    <property type="match status" value="1"/>
</dbReference>
<comment type="similarity">
    <text evidence="2">Belongs to the flavin-dependent halogenase family. Bacterial tryptophan halogenase subfamily.</text>
</comment>
<keyword evidence="5" id="KW-1185">Reference proteome</keyword>
<evidence type="ECO:0000313" key="5">
    <source>
        <dbReference type="Proteomes" id="UP001501442"/>
    </source>
</evidence>
<dbReference type="Pfam" id="PF01494">
    <property type="entry name" value="FAD_binding_3"/>
    <property type="match status" value="1"/>
</dbReference>
<dbReference type="RefSeq" id="WP_345432463.1">
    <property type="nucleotide sequence ID" value="NZ_BAABHK010000005.1"/>
</dbReference>